<keyword evidence="1" id="KW-1133">Transmembrane helix</keyword>
<keyword evidence="1" id="KW-0812">Transmembrane</keyword>
<feature type="transmembrane region" description="Helical" evidence="1">
    <location>
        <begin position="57"/>
        <end position="82"/>
    </location>
</feature>
<dbReference type="AlphaFoldDB" id="A0A4Z2CZ97"/>
<organism evidence="2 3">
    <name type="scientific">Schistosoma japonicum</name>
    <name type="common">Blood fluke</name>
    <dbReference type="NCBI Taxonomy" id="6182"/>
    <lineage>
        <taxon>Eukaryota</taxon>
        <taxon>Metazoa</taxon>
        <taxon>Spiralia</taxon>
        <taxon>Lophotrochozoa</taxon>
        <taxon>Platyhelminthes</taxon>
        <taxon>Trematoda</taxon>
        <taxon>Digenea</taxon>
        <taxon>Strigeidida</taxon>
        <taxon>Schistosomatoidea</taxon>
        <taxon>Schistosomatidae</taxon>
        <taxon>Schistosoma</taxon>
    </lineage>
</organism>
<comment type="caution">
    <text evidence="2">The sequence shown here is derived from an EMBL/GenBank/DDBJ whole genome shotgun (WGS) entry which is preliminary data.</text>
</comment>
<protein>
    <submittedName>
        <fullName evidence="2">Uncharacterized protein</fullName>
    </submittedName>
</protein>
<dbReference type="Proteomes" id="UP000311919">
    <property type="component" value="Unassembled WGS sequence"/>
</dbReference>
<gene>
    <name evidence="2" type="ORF">EWB00_006238</name>
</gene>
<evidence type="ECO:0000313" key="2">
    <source>
        <dbReference type="EMBL" id="TNN09524.1"/>
    </source>
</evidence>
<proteinExistence type="predicted"/>
<sequence length="83" mass="9429">MLISRWKYKQLDVAVKNVMLIVLSYAPVYSDIIPHVVSELNPYFDSRGESSNLRYRIIVNTFAALLIIESSYSTTVASLTLVM</sequence>
<keyword evidence="1" id="KW-0472">Membrane</keyword>
<evidence type="ECO:0000256" key="1">
    <source>
        <dbReference type="SAM" id="Phobius"/>
    </source>
</evidence>
<dbReference type="EMBL" id="SKCS01000394">
    <property type="protein sequence ID" value="TNN09524.1"/>
    <property type="molecule type" value="Genomic_DNA"/>
</dbReference>
<name>A0A4Z2CZ97_SCHJA</name>
<reference evidence="2 3" key="1">
    <citation type="submission" date="2019-03" db="EMBL/GenBank/DDBJ databases">
        <title>An improved genome assembly of the fluke Schistosoma japonicum.</title>
        <authorList>
            <person name="Hu W."/>
            <person name="Luo F."/>
            <person name="Yin M."/>
            <person name="Mo X."/>
            <person name="Sun C."/>
            <person name="Wu Q."/>
            <person name="Zhu B."/>
            <person name="Xiang M."/>
            <person name="Wang J."/>
            <person name="Wang Y."/>
            <person name="Zhang T."/>
            <person name="Xu B."/>
            <person name="Zheng H."/>
            <person name="Feng Z."/>
        </authorList>
    </citation>
    <scope>NUCLEOTIDE SEQUENCE [LARGE SCALE GENOMIC DNA]</scope>
    <source>
        <strain evidence="2">HuSjv2</strain>
        <tissue evidence="2">Worms</tissue>
    </source>
</reference>
<keyword evidence="3" id="KW-1185">Reference proteome</keyword>
<evidence type="ECO:0000313" key="3">
    <source>
        <dbReference type="Proteomes" id="UP000311919"/>
    </source>
</evidence>
<accession>A0A4Z2CZ97</accession>